<dbReference type="GO" id="GO:0006123">
    <property type="term" value="P:mitochondrial electron transport, cytochrome c to oxygen"/>
    <property type="evidence" value="ECO:0007669"/>
    <property type="project" value="InterPro"/>
</dbReference>
<comment type="caution">
    <text evidence="1">The sequence shown here is derived from an EMBL/GenBank/DDBJ whole genome shotgun (WGS) entry which is preliminary data.</text>
</comment>
<reference evidence="1 2" key="1">
    <citation type="submission" date="2018-10" db="EMBL/GenBank/DDBJ databases">
        <authorList>
            <person name="Ekblom R."/>
            <person name="Jareborg N."/>
        </authorList>
    </citation>
    <scope>NUCLEOTIDE SEQUENCE [LARGE SCALE GENOMIC DNA]</scope>
    <source>
        <tissue evidence="1">Muscle</tissue>
    </source>
</reference>
<dbReference type="InterPro" id="IPR036972">
    <property type="entry name" value="Cyt_c_oxidase_su5b_sf"/>
</dbReference>
<evidence type="ECO:0000313" key="2">
    <source>
        <dbReference type="Proteomes" id="UP000269945"/>
    </source>
</evidence>
<dbReference type="GO" id="GO:0005740">
    <property type="term" value="C:mitochondrial envelope"/>
    <property type="evidence" value="ECO:0007669"/>
    <property type="project" value="InterPro"/>
</dbReference>
<evidence type="ECO:0000313" key="1">
    <source>
        <dbReference type="EMBL" id="VCX43381.1"/>
    </source>
</evidence>
<gene>
    <name evidence="1" type="ORF">BN2614_LOCUS1</name>
</gene>
<dbReference type="Proteomes" id="UP000269945">
    <property type="component" value="Unassembled WGS sequence"/>
</dbReference>
<dbReference type="SUPFAM" id="SSF57802">
    <property type="entry name" value="Rubredoxin-like"/>
    <property type="match status" value="1"/>
</dbReference>
<proteinExistence type="predicted"/>
<accession>A0A9X9MEH0</accession>
<dbReference type="Gene3D" id="2.60.11.10">
    <property type="entry name" value="Cytochrome c oxidase, subunit Vb"/>
    <property type="match status" value="1"/>
</dbReference>
<dbReference type="GO" id="GO:0045277">
    <property type="term" value="C:respiratory chain complex IV"/>
    <property type="evidence" value="ECO:0007669"/>
    <property type="project" value="InterPro"/>
</dbReference>
<sequence>MVSGGGVPTDDKQVIGLEREVMMVAWKGLDPYNMLAPKQFQAPRNTLN</sequence>
<dbReference type="EMBL" id="CYRY02047385">
    <property type="protein sequence ID" value="VCX43381.1"/>
    <property type="molecule type" value="Genomic_DNA"/>
</dbReference>
<name>A0A9X9MEH0_GULGU</name>
<protein>
    <submittedName>
        <fullName evidence="1">Uncharacterized protein</fullName>
    </submittedName>
</protein>
<keyword evidence="2" id="KW-1185">Reference proteome</keyword>
<organism evidence="1 2">
    <name type="scientific">Gulo gulo</name>
    <name type="common">Wolverine</name>
    <name type="synonym">Gluton</name>
    <dbReference type="NCBI Taxonomy" id="48420"/>
    <lineage>
        <taxon>Eukaryota</taxon>
        <taxon>Metazoa</taxon>
        <taxon>Chordata</taxon>
        <taxon>Craniata</taxon>
        <taxon>Vertebrata</taxon>
        <taxon>Euteleostomi</taxon>
        <taxon>Mammalia</taxon>
        <taxon>Eutheria</taxon>
        <taxon>Laurasiatheria</taxon>
        <taxon>Carnivora</taxon>
        <taxon>Caniformia</taxon>
        <taxon>Musteloidea</taxon>
        <taxon>Mustelidae</taxon>
        <taxon>Guloninae</taxon>
        <taxon>Gulo</taxon>
    </lineage>
</organism>
<dbReference type="AlphaFoldDB" id="A0A9X9MEH0"/>